<keyword evidence="1" id="KW-1133">Transmembrane helix</keyword>
<evidence type="ECO:0000256" key="1">
    <source>
        <dbReference type="SAM" id="Phobius"/>
    </source>
</evidence>
<comment type="caution">
    <text evidence="2">The sequence shown here is derived from an EMBL/GenBank/DDBJ whole genome shotgun (WGS) entry which is preliminary data.</text>
</comment>
<keyword evidence="1" id="KW-0812">Transmembrane</keyword>
<protein>
    <submittedName>
        <fullName evidence="2">Uncharacterized protein</fullName>
    </submittedName>
</protein>
<evidence type="ECO:0000313" key="2">
    <source>
        <dbReference type="EMBL" id="MFD1221288.1"/>
    </source>
</evidence>
<keyword evidence="3" id="KW-1185">Reference proteome</keyword>
<dbReference type="Proteomes" id="UP001597180">
    <property type="component" value="Unassembled WGS sequence"/>
</dbReference>
<dbReference type="EMBL" id="JBHTLU010000015">
    <property type="protein sequence ID" value="MFD1221288.1"/>
    <property type="molecule type" value="Genomic_DNA"/>
</dbReference>
<gene>
    <name evidence="2" type="ORF">ACFQ4B_14275</name>
</gene>
<feature type="transmembrane region" description="Helical" evidence="1">
    <location>
        <begin position="12"/>
        <end position="30"/>
    </location>
</feature>
<sequence length="177" mass="19820">MSKGSRAPLTFLIGGLAACLAVALTVYFVLRPSDIEKINRQIDVDGLQLLMSRADVEKRMGSSASLEQGFGGYALQYADKQIRVEFPDGDRYRDKAAAIETDNPHYSILGIRAGDPADKLERQAKAFSFKQSRSDPPYFVWGRFYLIVHYNEDPDGGKTVRSLRIGIEDPGRRKKVF</sequence>
<keyword evidence="1" id="KW-0472">Membrane</keyword>
<reference evidence="3" key="1">
    <citation type="journal article" date="2019" name="Int. J. Syst. Evol. Microbiol.">
        <title>The Global Catalogue of Microorganisms (GCM) 10K type strain sequencing project: providing services to taxonomists for standard genome sequencing and annotation.</title>
        <authorList>
            <consortium name="The Broad Institute Genomics Platform"/>
            <consortium name="The Broad Institute Genome Sequencing Center for Infectious Disease"/>
            <person name="Wu L."/>
            <person name="Ma J."/>
        </authorList>
    </citation>
    <scope>NUCLEOTIDE SEQUENCE [LARGE SCALE GENOMIC DNA]</scope>
    <source>
        <strain evidence="3">CCUG 53270</strain>
    </source>
</reference>
<accession>A0ABW3UKD1</accession>
<dbReference type="RefSeq" id="WP_345589900.1">
    <property type="nucleotide sequence ID" value="NZ_BAABJG010000021.1"/>
</dbReference>
<dbReference type="PROSITE" id="PS51257">
    <property type="entry name" value="PROKAR_LIPOPROTEIN"/>
    <property type="match status" value="1"/>
</dbReference>
<proteinExistence type="predicted"/>
<evidence type="ECO:0000313" key="3">
    <source>
        <dbReference type="Proteomes" id="UP001597180"/>
    </source>
</evidence>
<organism evidence="2 3">
    <name type="scientific">Paenibacillus vulneris</name>
    <dbReference type="NCBI Taxonomy" id="1133364"/>
    <lineage>
        <taxon>Bacteria</taxon>
        <taxon>Bacillati</taxon>
        <taxon>Bacillota</taxon>
        <taxon>Bacilli</taxon>
        <taxon>Bacillales</taxon>
        <taxon>Paenibacillaceae</taxon>
        <taxon>Paenibacillus</taxon>
    </lineage>
</organism>
<name>A0ABW3UKD1_9BACL</name>